<comment type="caution">
    <text evidence="1">The sequence shown here is derived from an EMBL/GenBank/DDBJ whole genome shotgun (WGS) entry which is preliminary data.</text>
</comment>
<evidence type="ECO:0000313" key="1">
    <source>
        <dbReference type="EMBL" id="MBS2214003.1"/>
    </source>
</evidence>
<accession>A0ABS5KG03</accession>
<keyword evidence="2" id="KW-1185">Reference proteome</keyword>
<proteinExistence type="predicted"/>
<evidence type="ECO:0008006" key="3">
    <source>
        <dbReference type="Google" id="ProtNLM"/>
    </source>
</evidence>
<protein>
    <recommendedName>
        <fullName evidence="3">Apea-like HEPN domain-containing protein</fullName>
    </recommendedName>
</protein>
<reference evidence="1 2" key="1">
    <citation type="journal article" date="2014" name="Int. J. Syst. Evol. Microbiol.">
        <title>Carboxylicivirga gen. nov. in the family Marinilabiliaceae with two novel species, Carboxylicivirga mesophila sp. nov. and Carboxylicivirga taeanensis sp. nov., and reclassification of Cytophaga fermentans as Saccharicrinis fermentans gen. nov., comb. nov.</title>
        <authorList>
            <person name="Yang S.H."/>
            <person name="Seo H.S."/>
            <person name="Woo J.H."/>
            <person name="Oh H.M."/>
            <person name="Jang H."/>
            <person name="Lee J.H."/>
            <person name="Kim S.J."/>
            <person name="Kwon K.K."/>
        </authorList>
    </citation>
    <scope>NUCLEOTIDE SEQUENCE [LARGE SCALE GENOMIC DNA]</scope>
    <source>
        <strain evidence="1 2">JCM 18290</strain>
    </source>
</reference>
<dbReference type="EMBL" id="JAGUCN010000046">
    <property type="protein sequence ID" value="MBS2214003.1"/>
    <property type="molecule type" value="Genomic_DNA"/>
</dbReference>
<sequence length="376" mass="43528">MTKSSTITRWVVPCYFTEEKHKTEPIEIDLSSHLKLMLKNEVWNRKFDFGFSTGLQNTNPNDINKAKAKIYPRFISGYVNEKRIPDLIEKECGKFPAHLKLKEYKDWSHQLGFVIFEIEYRVKTNNIPSKKDLTEDIIPHYDSDFIEKYHQKLAVLKELASFLLAGLHLSFPTESIMMRTDNPINDGIFQIKSGRSTYACKVSSNSFMHEVLIETSKLSSNVLPNLDGLASVWHYNLWSLKRYLNAVESDQLSMDNLLDLLFALEGLFEKSTSSDFVKSMCLVSLCRTRKEARKMKNLLDVAYSIRNEIAHGGQSYDPYDKVKLEGKETLAQMIYWKVKPIVAVMIIKAISKLLNDKNMKNLRFNSDDFVNMTFEK</sequence>
<name>A0ABS5KG03_9BACT</name>
<dbReference type="Proteomes" id="UP000721861">
    <property type="component" value="Unassembled WGS sequence"/>
</dbReference>
<dbReference type="RefSeq" id="WP_212231958.1">
    <property type="nucleotide sequence ID" value="NZ_JAGUCN010000046.1"/>
</dbReference>
<organism evidence="1 2">
    <name type="scientific">Carboxylicivirga mesophila</name>
    <dbReference type="NCBI Taxonomy" id="1166478"/>
    <lineage>
        <taxon>Bacteria</taxon>
        <taxon>Pseudomonadati</taxon>
        <taxon>Bacteroidota</taxon>
        <taxon>Bacteroidia</taxon>
        <taxon>Marinilabiliales</taxon>
        <taxon>Marinilabiliaceae</taxon>
        <taxon>Carboxylicivirga</taxon>
    </lineage>
</organism>
<gene>
    <name evidence="1" type="ORF">KEM09_21520</name>
</gene>
<evidence type="ECO:0000313" key="2">
    <source>
        <dbReference type="Proteomes" id="UP000721861"/>
    </source>
</evidence>